<proteinExistence type="predicted"/>
<gene>
    <name evidence="2" type="ORF">KDL28_25335</name>
</gene>
<evidence type="ECO:0000313" key="2">
    <source>
        <dbReference type="EMBL" id="MCO1658393.1"/>
    </source>
</evidence>
<evidence type="ECO:0000313" key="3">
    <source>
        <dbReference type="Proteomes" id="UP001165283"/>
    </source>
</evidence>
<dbReference type="Proteomes" id="UP001165283">
    <property type="component" value="Unassembled WGS sequence"/>
</dbReference>
<keyword evidence="3" id="KW-1185">Reference proteome</keyword>
<dbReference type="EMBL" id="JAGSOV010000054">
    <property type="protein sequence ID" value="MCO1658393.1"/>
    <property type="molecule type" value="Genomic_DNA"/>
</dbReference>
<feature type="transmembrane region" description="Helical" evidence="1">
    <location>
        <begin position="148"/>
        <end position="169"/>
    </location>
</feature>
<sequence length="195" mass="21009">MTTSGTATDGSVRLAREVLDEAWRRYRGHLLPIVGLSLVGSAQRALVQFVGDDLPPWGAPALEGVTWGCRALLVVLLWRWIIGSDARLRGVGLPEGVRRVGRYAHRHRRALVLQLVGFLVAVLVLDAVPDLVIAPLVPAEAGPLYRAVLLAVKNPTVIAFTMVWGLALLHQALVRGTRGEASGGPRVLSERPSAE</sequence>
<keyword evidence="1" id="KW-1133">Transmembrane helix</keyword>
<protein>
    <submittedName>
        <fullName evidence="2">Uncharacterized protein</fullName>
    </submittedName>
</protein>
<comment type="caution">
    <text evidence="2">The sequence shown here is derived from an EMBL/GenBank/DDBJ whole genome shotgun (WGS) entry which is preliminary data.</text>
</comment>
<reference evidence="2" key="1">
    <citation type="submission" date="2021-04" db="EMBL/GenBank/DDBJ databases">
        <title>Pseudonocardia sp. nov., isolated from sandy soil of mangrove forest.</title>
        <authorList>
            <person name="Zan Z."/>
            <person name="Huang R."/>
            <person name="Liu W."/>
        </authorList>
    </citation>
    <scope>NUCLEOTIDE SEQUENCE</scope>
    <source>
        <strain evidence="2">S2-4</strain>
    </source>
</reference>
<accession>A0ABT1A5U9</accession>
<keyword evidence="1" id="KW-0472">Membrane</keyword>
<feature type="transmembrane region" description="Helical" evidence="1">
    <location>
        <begin position="110"/>
        <end position="128"/>
    </location>
</feature>
<organism evidence="2 3">
    <name type="scientific">Pseudonocardia humida</name>
    <dbReference type="NCBI Taxonomy" id="2800819"/>
    <lineage>
        <taxon>Bacteria</taxon>
        <taxon>Bacillati</taxon>
        <taxon>Actinomycetota</taxon>
        <taxon>Actinomycetes</taxon>
        <taxon>Pseudonocardiales</taxon>
        <taxon>Pseudonocardiaceae</taxon>
        <taxon>Pseudonocardia</taxon>
    </lineage>
</organism>
<keyword evidence="1" id="KW-0812">Transmembrane</keyword>
<dbReference type="RefSeq" id="WP_252442304.1">
    <property type="nucleotide sequence ID" value="NZ_JAGSOV010000054.1"/>
</dbReference>
<evidence type="ECO:0000256" key="1">
    <source>
        <dbReference type="SAM" id="Phobius"/>
    </source>
</evidence>
<name>A0ABT1A5U9_9PSEU</name>